<evidence type="ECO:0000256" key="1">
    <source>
        <dbReference type="SAM" id="Coils"/>
    </source>
</evidence>
<feature type="coiled-coil region" evidence="1">
    <location>
        <begin position="33"/>
        <end position="60"/>
    </location>
</feature>
<reference evidence="3 4" key="1">
    <citation type="submission" date="2024-06" db="EMBL/GenBank/DDBJ databases">
        <title>Complete genome of Phlyctema vagabunda strain 19-DSS-EL-015.</title>
        <authorList>
            <person name="Fiorenzani C."/>
        </authorList>
    </citation>
    <scope>NUCLEOTIDE SEQUENCE [LARGE SCALE GENOMIC DNA]</scope>
    <source>
        <strain evidence="3 4">19-DSS-EL-015</strain>
    </source>
</reference>
<accession>A0ABR4PTK7</accession>
<sequence>MPRAVDHPRHGRSTTGDLFDRDVAPAIRFGAYHVNVAAAINEAENSAQQLRNLKVDQIEARKLREEVDFRNEQAGKAGSIFAQVEVAMQEVFAAREDLSRKRVAHRIEAENVISGVWPQAKDLFDGHLDHVMTENRQLREENARLKEATGTSVAKANGLDRVQIFINDGREAKQIRKQANEDEIEDGSLRKKARSSRTSMQSQIDKLEAEVACEKDLQRQNQLLLDNSSEQNREIERLKEVTAKLKQDAINFRAEMAISIQRSNLRAVDQLGAARLKYETGLNRTATLEAHITAVRRLIDAIRVKSKDNEMPTDELEKLQTSYNKYRNDLREQTLTNQTLKDDLDKAMETVYHPEDKLQSPRDSTARNESTVFNQMGQLQQETSSQLDVSRRQRLDGRATDKQQGQNGVPMLTMSNSRNSDHEVGSHHPLSREEHQTHTTLRYFASSYQQHLDPNDDTLREVGTSRTGFTGTSAVATSIGASTLPTQEQRASRVANSSATLVIGTGMSDHNLPLDNLESIENLKSSVTGPQHLVLESTPGPVLSLSSSSMSPSNTATANGVASSSVNITSASPSQSADPVQSTGASAIWRTIDIGARVRVCRTEARELKESGLPAKIRKHIYAMDAKTKSHRQTNADHNVDRLRCCWMTLFKPDKSWQPPVPVPVGKGLVNEKKVAWEANWVDQSVECPQCQHRKAKGEEIVCFYFSAEDTNQIIAFM</sequence>
<gene>
    <name evidence="3" type="ORF">PVAG01_00170</name>
</gene>
<keyword evidence="4" id="KW-1185">Reference proteome</keyword>
<proteinExistence type="predicted"/>
<evidence type="ECO:0000256" key="2">
    <source>
        <dbReference type="SAM" id="MobiDB-lite"/>
    </source>
</evidence>
<feature type="coiled-coil region" evidence="1">
    <location>
        <begin position="316"/>
        <end position="350"/>
    </location>
</feature>
<comment type="caution">
    <text evidence="3">The sequence shown here is derived from an EMBL/GenBank/DDBJ whole genome shotgun (WGS) entry which is preliminary data.</text>
</comment>
<keyword evidence="1" id="KW-0175">Coiled coil</keyword>
<evidence type="ECO:0000313" key="3">
    <source>
        <dbReference type="EMBL" id="KAL3426661.1"/>
    </source>
</evidence>
<feature type="compositionally biased region" description="Polar residues" evidence="2">
    <location>
        <begin position="402"/>
        <end position="418"/>
    </location>
</feature>
<organism evidence="3 4">
    <name type="scientific">Phlyctema vagabunda</name>
    <dbReference type="NCBI Taxonomy" id="108571"/>
    <lineage>
        <taxon>Eukaryota</taxon>
        <taxon>Fungi</taxon>
        <taxon>Dikarya</taxon>
        <taxon>Ascomycota</taxon>
        <taxon>Pezizomycotina</taxon>
        <taxon>Leotiomycetes</taxon>
        <taxon>Helotiales</taxon>
        <taxon>Dermateaceae</taxon>
        <taxon>Phlyctema</taxon>
    </lineage>
</organism>
<dbReference type="EMBL" id="JBFCZG010000001">
    <property type="protein sequence ID" value="KAL3426661.1"/>
    <property type="molecule type" value="Genomic_DNA"/>
</dbReference>
<name>A0ABR4PTK7_9HELO</name>
<feature type="region of interest" description="Disordered" evidence="2">
    <location>
        <begin position="396"/>
        <end position="434"/>
    </location>
</feature>
<feature type="region of interest" description="Disordered" evidence="2">
    <location>
        <begin position="176"/>
        <end position="203"/>
    </location>
</feature>
<evidence type="ECO:0000313" key="4">
    <source>
        <dbReference type="Proteomes" id="UP001629113"/>
    </source>
</evidence>
<feature type="compositionally biased region" description="Basic and acidic residues" evidence="2">
    <location>
        <begin position="419"/>
        <end position="434"/>
    </location>
</feature>
<protein>
    <submittedName>
        <fullName evidence="3">Uncharacterized protein</fullName>
    </submittedName>
</protein>
<dbReference type="Proteomes" id="UP001629113">
    <property type="component" value="Unassembled WGS sequence"/>
</dbReference>